<keyword evidence="3 6" id="KW-0067">ATP-binding</keyword>
<feature type="region of interest" description="Disordered" evidence="4">
    <location>
        <begin position="237"/>
        <end position="259"/>
    </location>
</feature>
<reference evidence="6 7" key="1">
    <citation type="journal article" date="2015" name="Nature">
        <title>rRNA introns, odd ribosomes, and small enigmatic genomes across a large radiation of phyla.</title>
        <authorList>
            <person name="Brown C.T."/>
            <person name="Hug L.A."/>
            <person name="Thomas B.C."/>
            <person name="Sharon I."/>
            <person name="Castelle C.J."/>
            <person name="Singh A."/>
            <person name="Wilkins M.J."/>
            <person name="Williams K.H."/>
            <person name="Banfield J.F."/>
        </authorList>
    </citation>
    <scope>NUCLEOTIDE SEQUENCE [LARGE SCALE GENOMIC DNA]</scope>
</reference>
<dbReference type="PATRIC" id="fig|1619093.3.peg.452"/>
<comment type="caution">
    <text evidence="6">The sequence shown here is derived from an EMBL/GenBank/DDBJ whole genome shotgun (WGS) entry which is preliminary data.</text>
</comment>
<protein>
    <submittedName>
        <fullName evidence="6">Cell division ATP-binding protein FtsE</fullName>
    </submittedName>
</protein>
<dbReference type="AlphaFoldDB" id="A0A0G0BLA2"/>
<evidence type="ECO:0000256" key="2">
    <source>
        <dbReference type="ARBA" id="ARBA00022741"/>
    </source>
</evidence>
<dbReference type="PROSITE" id="PS50893">
    <property type="entry name" value="ABC_TRANSPORTER_2"/>
    <property type="match status" value="1"/>
</dbReference>
<dbReference type="InterPro" id="IPR015854">
    <property type="entry name" value="ABC_transpr_LolD-like"/>
</dbReference>
<keyword evidence="6" id="KW-0132">Cell division</keyword>
<dbReference type="InterPro" id="IPR003593">
    <property type="entry name" value="AAA+_ATPase"/>
</dbReference>
<dbReference type="SMART" id="SM00382">
    <property type="entry name" value="AAA"/>
    <property type="match status" value="1"/>
</dbReference>
<evidence type="ECO:0000256" key="3">
    <source>
        <dbReference type="ARBA" id="ARBA00022840"/>
    </source>
</evidence>
<feature type="compositionally biased region" description="Basic and acidic residues" evidence="4">
    <location>
        <begin position="237"/>
        <end position="255"/>
    </location>
</feature>
<dbReference type="InterPro" id="IPR027417">
    <property type="entry name" value="P-loop_NTPase"/>
</dbReference>
<dbReference type="Pfam" id="PF00005">
    <property type="entry name" value="ABC_tran"/>
    <property type="match status" value="1"/>
</dbReference>
<dbReference type="Proteomes" id="UP000033866">
    <property type="component" value="Unassembled WGS sequence"/>
</dbReference>
<feature type="domain" description="ABC transporter" evidence="5">
    <location>
        <begin position="2"/>
        <end position="237"/>
    </location>
</feature>
<dbReference type="SUPFAM" id="SSF52540">
    <property type="entry name" value="P-loop containing nucleoside triphosphate hydrolases"/>
    <property type="match status" value="1"/>
</dbReference>
<dbReference type="GO" id="GO:0022857">
    <property type="term" value="F:transmembrane transporter activity"/>
    <property type="evidence" value="ECO:0007669"/>
    <property type="project" value="TreeGrafter"/>
</dbReference>
<dbReference type="PANTHER" id="PTHR24220:SF470">
    <property type="entry name" value="CELL DIVISION ATP-BINDING PROTEIN FTSE"/>
    <property type="match status" value="1"/>
</dbReference>
<accession>A0A0G0BLA2</accession>
<dbReference type="InterPro" id="IPR003439">
    <property type="entry name" value="ABC_transporter-like_ATP-bd"/>
</dbReference>
<dbReference type="PANTHER" id="PTHR24220">
    <property type="entry name" value="IMPORT ATP-BINDING PROTEIN"/>
    <property type="match status" value="1"/>
</dbReference>
<dbReference type="GO" id="GO:0016887">
    <property type="term" value="F:ATP hydrolysis activity"/>
    <property type="evidence" value="ECO:0007669"/>
    <property type="project" value="InterPro"/>
</dbReference>
<comment type="similarity">
    <text evidence="1">Belongs to the ABC transporter superfamily.</text>
</comment>
<gene>
    <name evidence="6" type="ORF">UR61_C0046G0005</name>
</gene>
<dbReference type="GO" id="GO:0005886">
    <property type="term" value="C:plasma membrane"/>
    <property type="evidence" value="ECO:0007669"/>
    <property type="project" value="UniProtKB-ARBA"/>
</dbReference>
<sequence>MVIFNTVTKRYKENIIALEDVSFRIDPGEFCFLVGPSGAGKSTIMRLLIREELPTSGSIFFNEIEVPKLNRRLLPAYRQKLGVVFQDIKLLNTKTLEENIQFALEILDKSNKEIKDSTDYLLDLVGLRDRKTLFPYELSGGEQQRGAIARALANKPDLFIADEPTGNLDAESAKQILEILKIINKNGTTVMVISHDANLINGSKNRTINIKDGRLDSDTQPKDINLEEILGKQEEVKEEKKVVKEKKTEKKESKLSPEFNSLSKSIKKKLEKFAISEPEILLNITEGDLKNMKLSRKEHKELTSFVKKYLSEKK</sequence>
<evidence type="ECO:0000256" key="1">
    <source>
        <dbReference type="ARBA" id="ARBA00005417"/>
    </source>
</evidence>
<evidence type="ECO:0000256" key="4">
    <source>
        <dbReference type="SAM" id="MobiDB-lite"/>
    </source>
</evidence>
<evidence type="ECO:0000313" key="7">
    <source>
        <dbReference type="Proteomes" id="UP000033866"/>
    </source>
</evidence>
<evidence type="ECO:0000313" key="6">
    <source>
        <dbReference type="EMBL" id="KKP64431.1"/>
    </source>
</evidence>
<dbReference type="Gene3D" id="3.40.50.300">
    <property type="entry name" value="P-loop containing nucleotide triphosphate hydrolases"/>
    <property type="match status" value="1"/>
</dbReference>
<dbReference type="FunFam" id="3.40.50.300:FF:000056">
    <property type="entry name" value="Cell division ATP-binding protein FtsE"/>
    <property type="match status" value="1"/>
</dbReference>
<dbReference type="GO" id="GO:0005524">
    <property type="term" value="F:ATP binding"/>
    <property type="evidence" value="ECO:0007669"/>
    <property type="project" value="UniProtKB-KW"/>
</dbReference>
<keyword evidence="2" id="KW-0547">Nucleotide-binding</keyword>
<proteinExistence type="inferred from homology"/>
<evidence type="ECO:0000259" key="5">
    <source>
        <dbReference type="PROSITE" id="PS50893"/>
    </source>
</evidence>
<name>A0A0G0BLA2_9BACT</name>
<dbReference type="EMBL" id="LBPV01000046">
    <property type="protein sequence ID" value="KKP64431.1"/>
    <property type="molecule type" value="Genomic_DNA"/>
</dbReference>
<dbReference type="GO" id="GO:0051301">
    <property type="term" value="P:cell division"/>
    <property type="evidence" value="ECO:0007669"/>
    <property type="project" value="UniProtKB-KW"/>
</dbReference>
<organism evidence="6 7">
    <name type="scientific">candidate division WS6 bacterium GW2011_GWE1_34_7</name>
    <dbReference type="NCBI Taxonomy" id="1619093"/>
    <lineage>
        <taxon>Bacteria</taxon>
        <taxon>Candidatus Dojkabacteria</taxon>
    </lineage>
</organism>
<keyword evidence="6" id="KW-0131">Cell cycle</keyword>